<keyword evidence="11" id="KW-0963">Cytoplasm</keyword>
<dbReference type="SUPFAM" id="SSF55681">
    <property type="entry name" value="Class II aaRS and biotin synthetases"/>
    <property type="match status" value="1"/>
</dbReference>
<dbReference type="InterPro" id="IPR023033">
    <property type="entry name" value="Ala_tRNA_ligase_euk/bac"/>
</dbReference>
<dbReference type="SMART" id="SM00863">
    <property type="entry name" value="tRNA_SAD"/>
    <property type="match status" value="1"/>
</dbReference>
<dbReference type="InterPro" id="IPR018164">
    <property type="entry name" value="Ala-tRNA-synth_IIc_N"/>
</dbReference>
<dbReference type="InterPro" id="IPR012947">
    <property type="entry name" value="tRNA_SAD"/>
</dbReference>
<protein>
    <recommendedName>
        <fullName evidence="11">Alanine--tRNA ligase</fullName>
        <ecNumber evidence="11">6.1.1.7</ecNumber>
    </recommendedName>
    <alternativeName>
        <fullName evidence="11">Alanyl-tRNA synthetase</fullName>
        <shortName evidence="11">AlaRS</shortName>
    </alternativeName>
</protein>
<comment type="caution">
    <text evidence="13">The sequence shown here is derived from an EMBL/GenBank/DDBJ whole genome shotgun (WGS) entry which is preliminary data.</text>
</comment>
<keyword evidence="2 11" id="KW-0820">tRNA-binding</keyword>
<dbReference type="InterPro" id="IPR009000">
    <property type="entry name" value="Transl_B-barrel_sf"/>
</dbReference>
<dbReference type="Gene3D" id="3.30.930.10">
    <property type="entry name" value="Bira Bifunctional Protein, Domain 2"/>
    <property type="match status" value="1"/>
</dbReference>
<evidence type="ECO:0000313" key="13">
    <source>
        <dbReference type="EMBL" id="MET3691441.1"/>
    </source>
</evidence>
<keyword evidence="3 11" id="KW-0436">Ligase</keyword>
<keyword evidence="10 11" id="KW-0030">Aminoacyl-tRNA synthetase</keyword>
<evidence type="ECO:0000256" key="3">
    <source>
        <dbReference type="ARBA" id="ARBA00022598"/>
    </source>
</evidence>
<dbReference type="Pfam" id="PF07973">
    <property type="entry name" value="tRNA_SAD"/>
    <property type="match status" value="1"/>
</dbReference>
<dbReference type="Gene3D" id="6.10.250.550">
    <property type="match status" value="1"/>
</dbReference>
<dbReference type="PANTHER" id="PTHR11777">
    <property type="entry name" value="ALANYL-TRNA SYNTHETASE"/>
    <property type="match status" value="1"/>
</dbReference>
<evidence type="ECO:0000256" key="2">
    <source>
        <dbReference type="ARBA" id="ARBA00022555"/>
    </source>
</evidence>
<dbReference type="Proteomes" id="UP001549145">
    <property type="component" value="Unassembled WGS sequence"/>
</dbReference>
<name>A0ABV2L3S5_9HYPH</name>
<dbReference type="Pfam" id="PF01411">
    <property type="entry name" value="tRNA-synt_2c"/>
    <property type="match status" value="1"/>
</dbReference>
<evidence type="ECO:0000256" key="11">
    <source>
        <dbReference type="HAMAP-Rule" id="MF_00036"/>
    </source>
</evidence>
<feature type="binding site" evidence="11">
    <location>
        <position position="564"/>
    </location>
    <ligand>
        <name>Zn(2+)</name>
        <dbReference type="ChEBI" id="CHEBI:29105"/>
    </ligand>
</feature>
<evidence type="ECO:0000256" key="1">
    <source>
        <dbReference type="ARBA" id="ARBA00008226"/>
    </source>
</evidence>
<accession>A0ABV2L3S5</accession>
<feature type="domain" description="Alanyl-transfer RNA synthetases family profile" evidence="12">
    <location>
        <begin position="2"/>
        <end position="720"/>
    </location>
</feature>
<evidence type="ECO:0000259" key="12">
    <source>
        <dbReference type="PROSITE" id="PS50860"/>
    </source>
</evidence>
<dbReference type="InterPro" id="IPR003156">
    <property type="entry name" value="DHHA1_dom"/>
</dbReference>
<dbReference type="InterPro" id="IPR050058">
    <property type="entry name" value="Ala-tRNA_ligase"/>
</dbReference>
<comment type="catalytic activity">
    <reaction evidence="11">
        <text>tRNA(Ala) + L-alanine + ATP = L-alanyl-tRNA(Ala) + AMP + diphosphate</text>
        <dbReference type="Rhea" id="RHEA:12540"/>
        <dbReference type="Rhea" id="RHEA-COMP:9657"/>
        <dbReference type="Rhea" id="RHEA-COMP:9923"/>
        <dbReference type="ChEBI" id="CHEBI:30616"/>
        <dbReference type="ChEBI" id="CHEBI:33019"/>
        <dbReference type="ChEBI" id="CHEBI:57972"/>
        <dbReference type="ChEBI" id="CHEBI:78442"/>
        <dbReference type="ChEBI" id="CHEBI:78497"/>
        <dbReference type="ChEBI" id="CHEBI:456215"/>
        <dbReference type="EC" id="6.1.1.7"/>
    </reaction>
</comment>
<dbReference type="GO" id="GO:0004813">
    <property type="term" value="F:alanine-tRNA ligase activity"/>
    <property type="evidence" value="ECO:0007669"/>
    <property type="project" value="UniProtKB-EC"/>
</dbReference>
<evidence type="ECO:0000256" key="6">
    <source>
        <dbReference type="ARBA" id="ARBA00022833"/>
    </source>
</evidence>
<dbReference type="SUPFAM" id="SSF50447">
    <property type="entry name" value="Translation proteins"/>
    <property type="match status" value="1"/>
</dbReference>
<evidence type="ECO:0000256" key="4">
    <source>
        <dbReference type="ARBA" id="ARBA00022723"/>
    </source>
</evidence>
<dbReference type="InterPro" id="IPR018162">
    <property type="entry name" value="Ala-tRNA-ligase_IIc_anticod-bd"/>
</dbReference>
<evidence type="ECO:0000256" key="9">
    <source>
        <dbReference type="ARBA" id="ARBA00022917"/>
    </source>
</evidence>
<dbReference type="PROSITE" id="PS50860">
    <property type="entry name" value="AA_TRNA_LIGASE_II_ALA"/>
    <property type="match status" value="1"/>
</dbReference>
<reference evidence="13 14" key="1">
    <citation type="submission" date="2024-06" db="EMBL/GenBank/DDBJ databases">
        <title>Genomic Encyclopedia of Type Strains, Phase IV (KMG-IV): sequencing the most valuable type-strain genomes for metagenomic binning, comparative biology and taxonomic classification.</title>
        <authorList>
            <person name="Goeker M."/>
        </authorList>
    </citation>
    <scope>NUCLEOTIDE SEQUENCE [LARGE SCALE GENOMIC DNA]</scope>
    <source>
        <strain evidence="13 14">DSM 21331</strain>
    </source>
</reference>
<dbReference type="SUPFAM" id="SSF101353">
    <property type="entry name" value="Putative anticodon-binding domain of alanyl-tRNA synthetase (AlaRS)"/>
    <property type="match status" value="1"/>
</dbReference>
<sequence length="887" mass="95418">MSGVNEIRSTFLDYFAKAGHEVVPSSSLVPRNDPTLMFTNAGMVQFKNVFTGVEKRPYDRATTAQKCVRAGGKHNDLDNVGYTARHHTFFEMLGNFSFGDYFKPRAIELAWNLITKEFGLSKDRLLVTVYADDDEAADLWRKIAGFSDDRIIRIGTSDNFWQMGDTGPCGPCSEIFIDQGPSLQGGPPGSPDEDGDRFLEFWNLVFMQYEQIEPGNRLALPRPSIDTGMGLERMAAILQGVKSNYETDLFRALIDAVAHAVGRPPEPGTQASYRVIADHLRAASFLVADGVLPGNEGRGYVLRRIMRRAMRHAELLGSREPMMYRLVPTLLREMGQAYPELTRAEGLIAETLRLEETRFRRTLERGLAILDAETRDLSSGQNLSGETAFTLYDTYGFPLDLTQDALKARGIGVDTNTFGQAMERQRKAARAAWTGSGEAATETVWYGLKERVGATEFLGYETEGAEGIVTALLRDGAETQSLKAGETGLVLVNQTPFYAESGGQVGDTGTLSASGLKARVTATEKKLGDLFVHHVTVEEGTLSLNQAVELAVDHDRRSAIRANHSATHLLHEALRQVLGDHVAQKGSLVSPERLRFDFSHPKPMDEAEIRAVEDIANAVLLQNTPVVTKLMAQDEAVASGARALFGEKYGDEVRVVSMGAPVTGETGRTKAFSVELCGGTHAGRTGEIGQVSVVAESAVGAGVRRIEALTADAARRYRAEESRTLSQIAGLLKASPTDVPDRLAALIEDRRRLERELTDARKKIAMGGAGSGADDGIAEIGGVKVMARVVEGVEMRDLKSLADEGKTRLGSGIVAIVGVAPDGKAGLVVGVTSDLTERYDAVALVRAGAGHLGGKGGGGRRDMAQAGGPEGTGAQAAIEAIRAALSA</sequence>
<keyword evidence="9 11" id="KW-0648">Protein biosynthesis</keyword>
<keyword evidence="7 11" id="KW-0067">ATP-binding</keyword>
<feature type="binding site" evidence="11">
    <location>
        <position position="568"/>
    </location>
    <ligand>
        <name>Zn(2+)</name>
        <dbReference type="ChEBI" id="CHEBI:29105"/>
    </ligand>
</feature>
<evidence type="ECO:0000256" key="5">
    <source>
        <dbReference type="ARBA" id="ARBA00022741"/>
    </source>
</evidence>
<dbReference type="HAMAP" id="MF_00036_B">
    <property type="entry name" value="Ala_tRNA_synth_B"/>
    <property type="match status" value="1"/>
</dbReference>
<dbReference type="Gene3D" id="3.10.310.40">
    <property type="match status" value="1"/>
</dbReference>
<dbReference type="RefSeq" id="WP_238279451.1">
    <property type="nucleotide sequence ID" value="NZ_BPQL01000058.1"/>
</dbReference>
<keyword evidence="6 11" id="KW-0862">Zinc</keyword>
<dbReference type="EMBL" id="JBEPMM010000002">
    <property type="protein sequence ID" value="MET3691441.1"/>
    <property type="molecule type" value="Genomic_DNA"/>
</dbReference>
<dbReference type="InterPro" id="IPR018163">
    <property type="entry name" value="Thr/Ala-tRNA-synth_IIc_edit"/>
</dbReference>
<dbReference type="Pfam" id="PF02272">
    <property type="entry name" value="DHHA1"/>
    <property type="match status" value="1"/>
</dbReference>
<feature type="binding site" evidence="11">
    <location>
        <position position="677"/>
    </location>
    <ligand>
        <name>Zn(2+)</name>
        <dbReference type="ChEBI" id="CHEBI:29105"/>
    </ligand>
</feature>
<dbReference type="Gene3D" id="3.30.980.10">
    <property type="entry name" value="Threonyl-trna Synthetase, Chain A, domain 2"/>
    <property type="match status" value="1"/>
</dbReference>
<evidence type="ECO:0000256" key="10">
    <source>
        <dbReference type="ARBA" id="ARBA00023146"/>
    </source>
</evidence>
<evidence type="ECO:0000256" key="7">
    <source>
        <dbReference type="ARBA" id="ARBA00022840"/>
    </source>
</evidence>
<gene>
    <name evidence="11" type="primary">alaS</name>
    <name evidence="13" type="ORF">ABID43_000966</name>
</gene>
<proteinExistence type="inferred from homology"/>
<dbReference type="PANTHER" id="PTHR11777:SF9">
    <property type="entry name" value="ALANINE--TRNA LIGASE, CYTOPLASMIC"/>
    <property type="match status" value="1"/>
</dbReference>
<keyword evidence="4 11" id="KW-0479">Metal-binding</keyword>
<dbReference type="NCBIfam" id="TIGR00344">
    <property type="entry name" value="alaS"/>
    <property type="match status" value="1"/>
</dbReference>
<organism evidence="13 14">
    <name type="scientific">Methylobacterium goesingense</name>
    <dbReference type="NCBI Taxonomy" id="243690"/>
    <lineage>
        <taxon>Bacteria</taxon>
        <taxon>Pseudomonadati</taxon>
        <taxon>Pseudomonadota</taxon>
        <taxon>Alphaproteobacteria</taxon>
        <taxon>Hyphomicrobiales</taxon>
        <taxon>Methylobacteriaceae</taxon>
        <taxon>Methylobacterium</taxon>
    </lineage>
</organism>
<dbReference type="EC" id="6.1.1.7" evidence="11"/>
<dbReference type="InterPro" id="IPR002318">
    <property type="entry name" value="Ala-tRNA-lgiase_IIc"/>
</dbReference>
<evidence type="ECO:0000313" key="14">
    <source>
        <dbReference type="Proteomes" id="UP001549145"/>
    </source>
</evidence>
<evidence type="ECO:0000256" key="8">
    <source>
        <dbReference type="ARBA" id="ARBA00022884"/>
    </source>
</evidence>
<dbReference type="InterPro" id="IPR018165">
    <property type="entry name" value="Ala-tRNA-synth_IIc_core"/>
</dbReference>
<dbReference type="PRINTS" id="PR00980">
    <property type="entry name" value="TRNASYNTHALA"/>
</dbReference>
<comment type="domain">
    <text evidence="11">Consists of three domains; the N-terminal catalytic domain, the editing domain and the C-terminal C-Ala domain. The editing domain removes incorrectly charged amino acids, while the C-Ala domain, along with tRNA(Ala), serves as a bridge to cooperatively bring together the editing and aminoacylation centers thus stimulating deacylation of misacylated tRNAs.</text>
</comment>
<comment type="similarity">
    <text evidence="1 11">Belongs to the class-II aminoacyl-tRNA synthetase family.</text>
</comment>
<dbReference type="InterPro" id="IPR045864">
    <property type="entry name" value="aa-tRNA-synth_II/BPL/LPL"/>
</dbReference>
<comment type="subcellular location">
    <subcellularLocation>
        <location evidence="11">Cytoplasm</location>
    </subcellularLocation>
</comment>
<keyword evidence="5 11" id="KW-0547">Nucleotide-binding</keyword>
<dbReference type="Gene3D" id="2.40.30.130">
    <property type="match status" value="1"/>
</dbReference>
<comment type="cofactor">
    <cofactor evidence="11">
        <name>Zn(2+)</name>
        <dbReference type="ChEBI" id="CHEBI:29105"/>
    </cofactor>
    <text evidence="11">Binds 1 zinc ion per subunit.</text>
</comment>
<keyword evidence="14" id="KW-1185">Reference proteome</keyword>
<dbReference type="Gene3D" id="3.30.54.20">
    <property type="match status" value="1"/>
</dbReference>
<feature type="binding site" evidence="11">
    <location>
        <position position="681"/>
    </location>
    <ligand>
        <name>Zn(2+)</name>
        <dbReference type="ChEBI" id="CHEBI:29105"/>
    </ligand>
</feature>
<dbReference type="CDD" id="cd00673">
    <property type="entry name" value="AlaRS_core"/>
    <property type="match status" value="1"/>
</dbReference>
<comment type="function">
    <text evidence="11">Catalyzes the attachment of alanine to tRNA(Ala) in a two-step reaction: alanine is first activated by ATP to form Ala-AMP and then transferred to the acceptor end of tRNA(Ala). Also edits incorrectly charged Ser-tRNA(Ala) and Gly-tRNA(Ala) via its editing domain.</text>
</comment>
<keyword evidence="8 11" id="KW-0694">RNA-binding</keyword>
<dbReference type="SUPFAM" id="SSF55186">
    <property type="entry name" value="ThrRS/AlaRS common domain"/>
    <property type="match status" value="1"/>
</dbReference>